<reference evidence="1" key="1">
    <citation type="submission" date="2008-12" db="EMBL/GenBank/DDBJ databases">
        <title>Medicago truncatula full length cdna cloning project.</title>
        <authorList>
            <person name="Moskal W."/>
            <person name="Chan A."/>
            <person name="Cheung F."/>
            <person name="Xiao Y."/>
            <person name="Town C.D."/>
        </authorList>
    </citation>
    <scope>NUCLEOTIDE SEQUENCE</scope>
</reference>
<proteinExistence type="evidence at transcript level"/>
<evidence type="ECO:0000313" key="1">
    <source>
        <dbReference type="EMBL" id="ACJ83759.1"/>
    </source>
</evidence>
<organism evidence="1">
    <name type="scientific">Medicago truncatula</name>
    <name type="common">Barrel medic</name>
    <name type="synonym">Medicago tribuloides</name>
    <dbReference type="NCBI Taxonomy" id="3880"/>
    <lineage>
        <taxon>Eukaryota</taxon>
        <taxon>Viridiplantae</taxon>
        <taxon>Streptophyta</taxon>
        <taxon>Embryophyta</taxon>
        <taxon>Tracheophyta</taxon>
        <taxon>Spermatophyta</taxon>
        <taxon>Magnoliopsida</taxon>
        <taxon>eudicotyledons</taxon>
        <taxon>Gunneridae</taxon>
        <taxon>Pentapetalae</taxon>
        <taxon>rosids</taxon>
        <taxon>fabids</taxon>
        <taxon>Fabales</taxon>
        <taxon>Fabaceae</taxon>
        <taxon>Papilionoideae</taxon>
        <taxon>50 kb inversion clade</taxon>
        <taxon>NPAAA clade</taxon>
        <taxon>Hologalegina</taxon>
        <taxon>IRL clade</taxon>
        <taxon>Trifolieae</taxon>
        <taxon>Medicago</taxon>
    </lineage>
</organism>
<sequence>MVGKPESKTRTRSSTMICTKSTRYFQERRWIGKGAVKVGIMMMSQPLERRLEYESCSPDCNVVLFFW</sequence>
<protein>
    <submittedName>
        <fullName evidence="1">Uncharacterized protein</fullName>
    </submittedName>
</protein>
<name>B7FGB5_MEDTR</name>
<dbReference type="AlphaFoldDB" id="B7FGB5"/>
<accession>B7FGB5</accession>
<dbReference type="EMBL" id="BT051093">
    <property type="protein sequence ID" value="ACJ83759.1"/>
    <property type="molecule type" value="mRNA"/>
</dbReference>